<dbReference type="GO" id="GO:0000107">
    <property type="term" value="F:imidazoleglycerol-phosphate synthase activity"/>
    <property type="evidence" value="ECO:0007669"/>
    <property type="project" value="UniProtKB-UniRule"/>
</dbReference>
<dbReference type="InterPro" id="IPR011060">
    <property type="entry name" value="RibuloseP-bd_barrel"/>
</dbReference>
<evidence type="ECO:0000256" key="8">
    <source>
        <dbReference type="ARBA" id="ARBA00023239"/>
    </source>
</evidence>
<accession>A0A6N0NTT2</accession>
<keyword evidence="5 11" id="KW-0963">Cytoplasm</keyword>
<name>A0A6N0NTT2_9CREN</name>
<dbReference type="Gene3D" id="3.20.20.70">
    <property type="entry name" value="Aldolase class I"/>
    <property type="match status" value="1"/>
</dbReference>
<evidence type="ECO:0000256" key="9">
    <source>
        <dbReference type="ARBA" id="ARBA00025475"/>
    </source>
</evidence>
<dbReference type="SUPFAM" id="SSF51366">
    <property type="entry name" value="Ribulose-phoshate binding barrel"/>
    <property type="match status" value="1"/>
</dbReference>
<feature type="active site" evidence="11">
    <location>
        <position position="11"/>
    </location>
</feature>
<dbReference type="InterPro" id="IPR004651">
    <property type="entry name" value="HisF"/>
</dbReference>
<keyword evidence="14" id="KW-1185">Reference proteome</keyword>
<comment type="pathway">
    <text evidence="2 11">Amino-acid biosynthesis; L-histidine biosynthesis; L-histidine from 5-phospho-alpha-D-ribose 1-diphosphate: step 5/9.</text>
</comment>
<evidence type="ECO:0000256" key="12">
    <source>
        <dbReference type="RuleBase" id="RU003657"/>
    </source>
</evidence>
<keyword evidence="8 11" id="KW-0456">Lyase</keyword>
<evidence type="ECO:0000256" key="3">
    <source>
        <dbReference type="ARBA" id="ARBA00009667"/>
    </source>
</evidence>
<dbReference type="InterPro" id="IPR013785">
    <property type="entry name" value="Aldolase_TIM"/>
</dbReference>
<dbReference type="OrthoDB" id="6261at2157"/>
<proteinExistence type="inferred from homology"/>
<dbReference type="EC" id="4.3.2.10" evidence="11"/>
<comment type="subunit">
    <text evidence="4 11">Heterodimer of HisH and HisF.</text>
</comment>
<dbReference type="CDD" id="cd04731">
    <property type="entry name" value="HisF"/>
    <property type="match status" value="1"/>
</dbReference>
<dbReference type="GeneID" id="55640929"/>
<dbReference type="AlphaFoldDB" id="A0A6N0NTT2"/>
<comment type="similarity">
    <text evidence="3 11 12">Belongs to the HisA/HisF family.</text>
</comment>
<gene>
    <name evidence="11 13" type="primary">hisF</name>
    <name evidence="13" type="ORF">GWK48_03230</name>
</gene>
<comment type="subcellular location">
    <subcellularLocation>
        <location evidence="1 11">Cytoplasm</location>
    </subcellularLocation>
</comment>
<dbReference type="GO" id="GO:0005737">
    <property type="term" value="C:cytoplasm"/>
    <property type="evidence" value="ECO:0007669"/>
    <property type="project" value="UniProtKB-SubCell"/>
</dbReference>
<reference evidence="13 14" key="1">
    <citation type="submission" date="2020-02" db="EMBL/GenBank/DDBJ databases">
        <title>Comparative genome analysis reveals the metabolism and evolution of the thermophilic archaeal genus Metallosphaera.</title>
        <authorList>
            <person name="Jiang C."/>
        </authorList>
    </citation>
    <scope>NUCLEOTIDE SEQUENCE [LARGE SCALE GENOMIC DNA]</scope>
    <source>
        <strain evidence="13 14">Ric-A</strain>
    </source>
</reference>
<protein>
    <recommendedName>
        <fullName evidence="11">Imidazole glycerol phosphate synthase subunit HisF</fullName>
        <ecNumber evidence="11">4.3.2.10</ecNumber>
    </recommendedName>
    <alternativeName>
        <fullName evidence="11">IGP synthase cyclase subunit</fullName>
    </alternativeName>
    <alternativeName>
        <fullName evidence="11">IGP synthase subunit HisF</fullName>
    </alternativeName>
    <alternativeName>
        <fullName evidence="11">ImGP synthase subunit HisF</fullName>
        <shortName evidence="11">IGPS subunit HisF</shortName>
    </alternativeName>
</protein>
<dbReference type="FunFam" id="3.20.20.70:FF:000006">
    <property type="entry name" value="Imidazole glycerol phosphate synthase subunit HisF"/>
    <property type="match status" value="1"/>
</dbReference>
<dbReference type="UniPathway" id="UPA00031">
    <property type="reaction ID" value="UER00010"/>
</dbReference>
<evidence type="ECO:0000256" key="10">
    <source>
        <dbReference type="ARBA" id="ARBA00047838"/>
    </source>
</evidence>
<organism evidence="13 14">
    <name type="scientific">Metallosphaera tengchongensis</name>
    <dbReference type="NCBI Taxonomy" id="1532350"/>
    <lineage>
        <taxon>Archaea</taxon>
        <taxon>Thermoproteota</taxon>
        <taxon>Thermoprotei</taxon>
        <taxon>Sulfolobales</taxon>
        <taxon>Sulfolobaceae</taxon>
        <taxon>Metallosphaera</taxon>
    </lineage>
</organism>
<dbReference type="HAMAP" id="MF_01013">
    <property type="entry name" value="HisF"/>
    <property type="match status" value="1"/>
</dbReference>
<evidence type="ECO:0000256" key="5">
    <source>
        <dbReference type="ARBA" id="ARBA00022490"/>
    </source>
</evidence>
<dbReference type="KEGG" id="mten:GWK48_03230"/>
<evidence type="ECO:0000256" key="2">
    <source>
        <dbReference type="ARBA" id="ARBA00005091"/>
    </source>
</evidence>
<evidence type="ECO:0000256" key="6">
    <source>
        <dbReference type="ARBA" id="ARBA00022605"/>
    </source>
</evidence>
<dbReference type="InterPro" id="IPR050064">
    <property type="entry name" value="IGPS_HisA/HisF"/>
</dbReference>
<dbReference type="Proteomes" id="UP000509301">
    <property type="component" value="Chromosome"/>
</dbReference>
<dbReference type="GO" id="GO:0016829">
    <property type="term" value="F:lyase activity"/>
    <property type="evidence" value="ECO:0007669"/>
    <property type="project" value="UniProtKB-KW"/>
</dbReference>
<dbReference type="RefSeq" id="WP_174629547.1">
    <property type="nucleotide sequence ID" value="NZ_CP049074.1"/>
</dbReference>
<evidence type="ECO:0000313" key="14">
    <source>
        <dbReference type="Proteomes" id="UP000509301"/>
    </source>
</evidence>
<evidence type="ECO:0000256" key="1">
    <source>
        <dbReference type="ARBA" id="ARBA00004496"/>
    </source>
</evidence>
<dbReference type="PANTHER" id="PTHR21235">
    <property type="entry name" value="IMIDAZOLE GLYCEROL PHOSPHATE SYNTHASE SUBUNIT HISF/H IGP SYNTHASE SUBUNIT HISF/H"/>
    <property type="match status" value="1"/>
</dbReference>
<keyword evidence="7 11" id="KW-0368">Histidine biosynthesis</keyword>
<dbReference type="NCBIfam" id="TIGR00735">
    <property type="entry name" value="hisF"/>
    <property type="match status" value="1"/>
</dbReference>
<dbReference type="Pfam" id="PF00977">
    <property type="entry name" value="His_biosynth"/>
    <property type="match status" value="1"/>
</dbReference>
<dbReference type="InterPro" id="IPR006062">
    <property type="entry name" value="His_biosynth"/>
</dbReference>
<keyword evidence="6 11" id="KW-0028">Amino-acid biosynthesis</keyword>
<sequence>MTTKRIIACLDVKDGKVVKGVKFLDLKLKGDPAELASRYEEEGADEIVFLDISATIEGRRTLLEKVRETASVLSIPLTVGGGVRSVEDVSRLLSNGADKVSLNTISVENPAVVSEASREFGAQAVVVAIDAKKEGKSWRVFTKSGTKDTGLDVLAWAKKVEVLGAGEILLTSIDRDGTREGFDVELTKNVVEITNIPVIASGGAGRPEHFLDVFKLSGADAALAAGIFHDGVVRIRDLKDYLKREGVEVRA</sequence>
<dbReference type="GO" id="GO:0000105">
    <property type="term" value="P:L-histidine biosynthetic process"/>
    <property type="evidence" value="ECO:0007669"/>
    <property type="project" value="UniProtKB-UniRule"/>
</dbReference>
<comment type="catalytic activity">
    <reaction evidence="10 11">
        <text>5-[(5-phospho-1-deoxy-D-ribulos-1-ylimino)methylamino]-1-(5-phospho-beta-D-ribosyl)imidazole-4-carboxamide + L-glutamine = D-erythro-1-(imidazol-4-yl)glycerol 3-phosphate + 5-amino-1-(5-phospho-beta-D-ribosyl)imidazole-4-carboxamide + L-glutamate + H(+)</text>
        <dbReference type="Rhea" id="RHEA:24793"/>
        <dbReference type="ChEBI" id="CHEBI:15378"/>
        <dbReference type="ChEBI" id="CHEBI:29985"/>
        <dbReference type="ChEBI" id="CHEBI:58278"/>
        <dbReference type="ChEBI" id="CHEBI:58359"/>
        <dbReference type="ChEBI" id="CHEBI:58475"/>
        <dbReference type="ChEBI" id="CHEBI:58525"/>
        <dbReference type="EC" id="4.3.2.10"/>
    </reaction>
</comment>
<evidence type="ECO:0000313" key="13">
    <source>
        <dbReference type="EMBL" id="QKQ99536.1"/>
    </source>
</evidence>
<evidence type="ECO:0000256" key="4">
    <source>
        <dbReference type="ARBA" id="ARBA00011152"/>
    </source>
</evidence>
<dbReference type="PANTHER" id="PTHR21235:SF2">
    <property type="entry name" value="IMIDAZOLE GLYCEROL PHOSPHATE SYNTHASE HISHF"/>
    <property type="match status" value="1"/>
</dbReference>
<dbReference type="EMBL" id="CP049074">
    <property type="protein sequence ID" value="QKQ99536.1"/>
    <property type="molecule type" value="Genomic_DNA"/>
</dbReference>
<comment type="function">
    <text evidence="9 11">IGPS catalyzes the conversion of PRFAR and glutamine to IGP, AICAR and glutamate. The HisF subunit catalyzes the cyclization activity that produces IGP and AICAR from PRFAR using the ammonia provided by the HisH subunit.</text>
</comment>
<evidence type="ECO:0000256" key="11">
    <source>
        <dbReference type="HAMAP-Rule" id="MF_01013"/>
    </source>
</evidence>
<evidence type="ECO:0000256" key="7">
    <source>
        <dbReference type="ARBA" id="ARBA00023102"/>
    </source>
</evidence>
<feature type="active site" evidence="11">
    <location>
        <position position="130"/>
    </location>
</feature>